<dbReference type="GO" id="GO:0016787">
    <property type="term" value="F:hydrolase activity"/>
    <property type="evidence" value="ECO:0007669"/>
    <property type="project" value="UniProtKB-KW"/>
</dbReference>
<dbReference type="GO" id="GO:0002949">
    <property type="term" value="P:tRNA threonylcarbamoyladenosine modification"/>
    <property type="evidence" value="ECO:0007669"/>
    <property type="project" value="UniProtKB-UniRule"/>
</dbReference>
<dbReference type="GO" id="GO:0061711">
    <property type="term" value="F:tRNA N(6)-L-threonylcarbamoyladenine synthase activity"/>
    <property type="evidence" value="ECO:0007669"/>
    <property type="project" value="UniProtKB-EC"/>
</dbReference>
<protein>
    <recommendedName>
        <fullName evidence="7">tRNA N6-adenosine threonylcarbamoyltransferase</fullName>
        <ecNumber evidence="7">2.3.1.234</ecNumber>
    </recommendedName>
    <alternativeName>
        <fullName evidence="7">N6-L-threonylcarbamoyladenine synthase</fullName>
        <shortName evidence="7">t(6)A synthase</shortName>
    </alternativeName>
    <alternativeName>
        <fullName evidence="7">t(6)A37 threonylcarbamoyladenosine biosynthesis protein TsaD</fullName>
    </alternativeName>
    <alternativeName>
        <fullName evidence="7">tRNA threonylcarbamoyladenosine biosynthesis protein TsaD</fullName>
    </alternativeName>
</protein>
<keyword evidence="2 7" id="KW-0819">tRNA processing</keyword>
<feature type="binding site" evidence="7">
    <location>
        <position position="119"/>
    </location>
    <ligand>
        <name>Fe cation</name>
        <dbReference type="ChEBI" id="CHEBI:24875"/>
    </ligand>
</feature>
<comment type="catalytic activity">
    <reaction evidence="6 7">
        <text>L-threonylcarbamoyladenylate + adenosine(37) in tRNA = N(6)-L-threonylcarbamoyladenosine(37) in tRNA + AMP + H(+)</text>
        <dbReference type="Rhea" id="RHEA:37059"/>
        <dbReference type="Rhea" id="RHEA-COMP:10162"/>
        <dbReference type="Rhea" id="RHEA-COMP:10163"/>
        <dbReference type="ChEBI" id="CHEBI:15378"/>
        <dbReference type="ChEBI" id="CHEBI:73682"/>
        <dbReference type="ChEBI" id="CHEBI:74411"/>
        <dbReference type="ChEBI" id="CHEBI:74418"/>
        <dbReference type="ChEBI" id="CHEBI:456215"/>
        <dbReference type="EC" id="2.3.1.234"/>
    </reaction>
</comment>
<dbReference type="SUPFAM" id="SSF53067">
    <property type="entry name" value="Actin-like ATPase domain"/>
    <property type="match status" value="2"/>
</dbReference>
<keyword evidence="3 7" id="KW-0479">Metal-binding</keyword>
<keyword evidence="5 7" id="KW-0012">Acyltransferase</keyword>
<comment type="function">
    <text evidence="7">Required for the formation of a threonylcarbamoyl group on adenosine at position 37 (t(6)A37) in tRNAs that read codons beginning with adenine. Is involved in the transfer of the threonylcarbamoyl moiety of threonylcarbamoyl-AMP (TC-AMP) to the N6 group of A37, together with TsaE and TsaB. TsaD likely plays a direct catalytic role in this reaction.</text>
</comment>
<dbReference type="GO" id="GO:0005506">
    <property type="term" value="F:iron ion binding"/>
    <property type="evidence" value="ECO:0007669"/>
    <property type="project" value="UniProtKB-UniRule"/>
</dbReference>
<keyword evidence="9" id="KW-0378">Hydrolase</keyword>
<dbReference type="NCBIfam" id="TIGR03723">
    <property type="entry name" value="T6A_TsaD_YgjD"/>
    <property type="match status" value="1"/>
</dbReference>
<dbReference type="InterPro" id="IPR017861">
    <property type="entry name" value="KAE1/TsaD"/>
</dbReference>
<feature type="binding site" evidence="7">
    <location>
        <position position="123"/>
    </location>
    <ligand>
        <name>Fe cation</name>
        <dbReference type="ChEBI" id="CHEBI:24875"/>
    </ligand>
</feature>
<dbReference type="Pfam" id="PF00814">
    <property type="entry name" value="TsaD"/>
    <property type="match status" value="1"/>
</dbReference>
<comment type="similarity">
    <text evidence="7">Belongs to the KAE1 / TsaD family.</text>
</comment>
<dbReference type="GO" id="GO:0005737">
    <property type="term" value="C:cytoplasm"/>
    <property type="evidence" value="ECO:0007669"/>
    <property type="project" value="UniProtKB-SubCell"/>
</dbReference>
<comment type="cofactor">
    <cofactor evidence="7">
        <name>Fe(2+)</name>
        <dbReference type="ChEBI" id="CHEBI:29033"/>
    </cofactor>
    <text evidence="7">Binds 1 Fe(2+) ion per subunit.</text>
</comment>
<dbReference type="InterPro" id="IPR017860">
    <property type="entry name" value="Peptidase_M22_CS"/>
</dbReference>
<keyword evidence="1 7" id="KW-0808">Transferase</keyword>
<dbReference type="EMBL" id="FAXN01000013">
    <property type="protein sequence ID" value="CUV65023.1"/>
    <property type="molecule type" value="Genomic_DNA"/>
</dbReference>
<keyword evidence="4 7" id="KW-0408">Iron</keyword>
<dbReference type="InterPro" id="IPR000905">
    <property type="entry name" value="Gcp-like_dom"/>
</dbReference>
<feature type="binding site" evidence="7">
    <location>
        <position position="174"/>
    </location>
    <ligand>
        <name>substrate</name>
    </ligand>
</feature>
<dbReference type="InterPro" id="IPR043129">
    <property type="entry name" value="ATPase_NBD"/>
</dbReference>
<sequence length="348" mass="38349">MGIYGKITREKKMILSIESSCDDSSISVTEVKSKKLLFYKKISQEREHSEFGGVVPELASRLHAVALPKILEETKEFFPKLRAVAVTNGPGLGVTLMEGVEMAKTVSAMLDIPIIAINHLKAHIYSLFIEKETIFPILVLLISGGHTMIVKVESLNSMQILASTMDDSIGESFDKCAKMMDLDYPGGPQIEKLAVLGDENRFNFPVPLSNSPLLAFSLSGLKNAIRVKIEELGGADNLSYKDRCDISASFQKAITAHLLQKSKKIMSAQNIKDFAIVGGAAANQSIRDTFASLCDKLNIKQHFVELKYCSDNSAMVGRIAIDYFLDNQIMDHKSISTLISKKRQNGEL</sequence>
<evidence type="ECO:0000256" key="3">
    <source>
        <dbReference type="ARBA" id="ARBA00022723"/>
    </source>
</evidence>
<reference evidence="9" key="1">
    <citation type="submission" date="2015-11" db="EMBL/GenBank/DDBJ databases">
        <authorList>
            <person name="Zhang Y."/>
            <person name="Guo Z."/>
        </authorList>
    </citation>
    <scope>NUCLEOTIDE SEQUENCE</scope>
    <source>
        <strain evidence="9">BN30871</strain>
    </source>
</reference>
<feature type="binding site" evidence="7">
    <location>
        <position position="187"/>
    </location>
    <ligand>
        <name>substrate</name>
    </ligand>
</feature>
<evidence type="ECO:0000256" key="5">
    <source>
        <dbReference type="ARBA" id="ARBA00023315"/>
    </source>
</evidence>
<dbReference type="PRINTS" id="PR00789">
    <property type="entry name" value="OSIALOPTASE"/>
</dbReference>
<feature type="binding site" evidence="7">
    <location>
        <position position="283"/>
    </location>
    <ligand>
        <name>substrate</name>
    </ligand>
</feature>
<dbReference type="EC" id="2.3.1.234" evidence="7"/>
<dbReference type="InterPro" id="IPR022450">
    <property type="entry name" value="TsaD"/>
</dbReference>
<evidence type="ECO:0000313" key="9">
    <source>
        <dbReference type="EMBL" id="CUV65023.1"/>
    </source>
</evidence>
<evidence type="ECO:0000256" key="1">
    <source>
        <dbReference type="ARBA" id="ARBA00022679"/>
    </source>
</evidence>
<comment type="subcellular location">
    <subcellularLocation>
        <location evidence="7">Cytoplasm</location>
    </subcellularLocation>
</comment>
<evidence type="ECO:0000256" key="2">
    <source>
        <dbReference type="ARBA" id="ARBA00022694"/>
    </source>
</evidence>
<feature type="binding site" evidence="7">
    <location>
        <position position="311"/>
    </location>
    <ligand>
        <name>Fe cation</name>
        <dbReference type="ChEBI" id="CHEBI:24875"/>
    </ligand>
</feature>
<evidence type="ECO:0000256" key="4">
    <source>
        <dbReference type="ARBA" id="ARBA00023004"/>
    </source>
</evidence>
<evidence type="ECO:0000256" key="7">
    <source>
        <dbReference type="HAMAP-Rule" id="MF_01445"/>
    </source>
</evidence>
<dbReference type="NCBIfam" id="TIGR00329">
    <property type="entry name" value="gcp_kae1"/>
    <property type="match status" value="1"/>
</dbReference>
<gene>
    <name evidence="9" type="primary">gcp</name>
    <name evidence="7" type="synonym">tsaD</name>
    <name evidence="9" type="ORF">BN3087_150040</name>
</gene>
<name>A0A0S4XL40_9BACT</name>
<organism evidence="9">
    <name type="scientific">Sulfurovum sp. enrichment culture clone C5</name>
    <dbReference type="NCBI Taxonomy" id="497650"/>
    <lineage>
        <taxon>Bacteria</taxon>
        <taxon>Pseudomonadati</taxon>
        <taxon>Campylobacterota</taxon>
        <taxon>Epsilonproteobacteria</taxon>
        <taxon>Campylobacterales</taxon>
        <taxon>Sulfurovaceae</taxon>
        <taxon>Sulfurovum</taxon>
        <taxon>environmental samples</taxon>
    </lineage>
</organism>
<keyword evidence="7" id="KW-0963">Cytoplasm</keyword>
<feature type="binding site" evidence="7">
    <location>
        <position position="191"/>
    </location>
    <ligand>
        <name>substrate</name>
    </ligand>
</feature>
<evidence type="ECO:0000256" key="6">
    <source>
        <dbReference type="ARBA" id="ARBA00048117"/>
    </source>
</evidence>
<dbReference type="AlphaFoldDB" id="A0A0S4XL40"/>
<accession>A0A0S4XL40</accession>
<proteinExistence type="inferred from homology"/>
<dbReference type="PANTHER" id="PTHR11735:SF6">
    <property type="entry name" value="TRNA N6-ADENOSINE THREONYLCARBAMOYLTRANSFERASE, MITOCHONDRIAL"/>
    <property type="match status" value="1"/>
</dbReference>
<feature type="domain" description="Gcp-like" evidence="8">
    <location>
        <begin position="40"/>
        <end position="316"/>
    </location>
</feature>
<evidence type="ECO:0000259" key="8">
    <source>
        <dbReference type="Pfam" id="PF00814"/>
    </source>
</evidence>
<dbReference type="HAMAP" id="MF_01445">
    <property type="entry name" value="TsaD"/>
    <property type="match status" value="1"/>
</dbReference>
<dbReference type="PROSITE" id="PS01016">
    <property type="entry name" value="GLYCOPROTEASE"/>
    <property type="match status" value="1"/>
</dbReference>
<dbReference type="PANTHER" id="PTHR11735">
    <property type="entry name" value="TRNA N6-ADENOSINE THREONYLCARBAMOYLTRANSFERASE"/>
    <property type="match status" value="1"/>
</dbReference>
<feature type="binding site" evidence="7">
    <location>
        <begin position="141"/>
        <end position="145"/>
    </location>
    <ligand>
        <name>substrate</name>
    </ligand>
</feature>
<dbReference type="Gene3D" id="3.30.420.40">
    <property type="match status" value="2"/>
</dbReference>